<keyword evidence="4" id="KW-1185">Reference proteome</keyword>
<evidence type="ECO:0000256" key="1">
    <source>
        <dbReference type="SAM" id="Coils"/>
    </source>
</evidence>
<dbReference type="NCBIfam" id="TIGR00229">
    <property type="entry name" value="sensory_box"/>
    <property type="match status" value="1"/>
</dbReference>
<protein>
    <recommendedName>
        <fullName evidence="2">PAS domain-containing protein</fullName>
    </recommendedName>
</protein>
<dbReference type="AlphaFoldDB" id="A0AAD5U8G1"/>
<accession>A0AAD5U8G1</accession>
<dbReference type="InterPro" id="IPR035965">
    <property type="entry name" value="PAS-like_dom_sf"/>
</dbReference>
<gene>
    <name evidence="3" type="ORF">HK099_008463</name>
</gene>
<evidence type="ECO:0000259" key="2">
    <source>
        <dbReference type="PROSITE" id="PS50112"/>
    </source>
</evidence>
<proteinExistence type="predicted"/>
<keyword evidence="1" id="KW-0175">Coiled coil</keyword>
<dbReference type="Gene3D" id="3.30.450.20">
    <property type="entry name" value="PAS domain"/>
    <property type="match status" value="1"/>
</dbReference>
<dbReference type="Pfam" id="PF13426">
    <property type="entry name" value="PAS_9"/>
    <property type="match status" value="1"/>
</dbReference>
<organism evidence="3 4">
    <name type="scientific">Clydaea vesicula</name>
    <dbReference type="NCBI Taxonomy" id="447962"/>
    <lineage>
        <taxon>Eukaryota</taxon>
        <taxon>Fungi</taxon>
        <taxon>Fungi incertae sedis</taxon>
        <taxon>Chytridiomycota</taxon>
        <taxon>Chytridiomycota incertae sedis</taxon>
        <taxon>Chytridiomycetes</taxon>
        <taxon>Lobulomycetales</taxon>
        <taxon>Lobulomycetaceae</taxon>
        <taxon>Clydaea</taxon>
    </lineage>
</organism>
<evidence type="ECO:0000313" key="3">
    <source>
        <dbReference type="EMBL" id="KAJ3224443.1"/>
    </source>
</evidence>
<reference evidence="3" key="1">
    <citation type="submission" date="2020-05" db="EMBL/GenBank/DDBJ databases">
        <title>Phylogenomic resolution of chytrid fungi.</title>
        <authorList>
            <person name="Stajich J.E."/>
            <person name="Amses K."/>
            <person name="Simmons R."/>
            <person name="Seto K."/>
            <person name="Myers J."/>
            <person name="Bonds A."/>
            <person name="Quandt C.A."/>
            <person name="Barry K."/>
            <person name="Liu P."/>
            <person name="Grigoriev I."/>
            <person name="Longcore J.E."/>
            <person name="James T.Y."/>
        </authorList>
    </citation>
    <scope>NUCLEOTIDE SEQUENCE</scope>
    <source>
        <strain evidence="3">JEL0476</strain>
    </source>
</reference>
<feature type="coiled-coil region" evidence="1">
    <location>
        <begin position="187"/>
        <end position="222"/>
    </location>
</feature>
<dbReference type="InterPro" id="IPR000014">
    <property type="entry name" value="PAS"/>
</dbReference>
<name>A0AAD5U8G1_9FUNG</name>
<dbReference type="CDD" id="cd00130">
    <property type="entry name" value="PAS"/>
    <property type="match status" value="1"/>
</dbReference>
<feature type="domain" description="PAS" evidence="2">
    <location>
        <begin position="501"/>
        <end position="556"/>
    </location>
</feature>
<dbReference type="Proteomes" id="UP001211065">
    <property type="component" value="Unassembled WGS sequence"/>
</dbReference>
<dbReference type="SUPFAM" id="SSF55785">
    <property type="entry name" value="PYP-like sensor domain (PAS domain)"/>
    <property type="match status" value="1"/>
</dbReference>
<dbReference type="EMBL" id="JADGJW010000093">
    <property type="protein sequence ID" value="KAJ3224443.1"/>
    <property type="molecule type" value="Genomic_DNA"/>
</dbReference>
<sequence>MAELCINQKVTDIKKNATLLDFTNFSDRSLNENQKNLTEFVIRMNEFKKSNGVEGISRRQTEEVKRMTSSLCAASESIEEDIFLAENVVFLKSEHAFFLRENEAEYAKVRNRHLTEEKKLKAMHDADLNGRKCRKDAKKFMKDLNRASKLKDTKIHNQENAHRSVVELKLLQSQRHNRIEQEINHTIEKHTEQISQHTKLLEREKKDRKAILELQLTNASEERKIQITLDYQFQSNYHALISKNVLDHLRDQQTLELRQIKEKMALETKSMEAISTLKASSLLNYQKTVFEQKIEYYKEKDKIFSIIAAQKVIQIEEKNKSELEALIIRNRKALNQWKILQKQKFEKKMRLWEMVTGIRADNGKELAFQEENSLTCEVNNGQLNLYCETGDDKLEAVHNDYPKQLQLLATKNNELKQELQDLKKRHFNVLVALKQFQLSEMEEKQKLFQKEEDDLEKLHDDEIKKLLRLQKEELNVYEDIYKNELKIESQVRSVELKALQERKVLNEVFNCIKESVVSINPLGIILRFNSAAESMFNYSALEAVGKNVQMLMTTAHGHNEYLYKYLTTGKSNLGKDAGKKVFARKKEGTIFPMNILVTEVVEDGLRIFTAVCRDLTEVIEKENFKILHEKESLKRVSRLEEELKLEIKRNLNYIQIPKEILEEEKGKADSKHETNNELDIIDNFKWLTSTKIKKYESASLLIGEVVGLEEFQQRDGSKITSVKFLNDLYGYYDMIKEQFGLLSSFLLN</sequence>
<dbReference type="PROSITE" id="PS50112">
    <property type="entry name" value="PAS"/>
    <property type="match status" value="1"/>
</dbReference>
<comment type="caution">
    <text evidence="3">The sequence shown here is derived from an EMBL/GenBank/DDBJ whole genome shotgun (WGS) entry which is preliminary data.</text>
</comment>
<evidence type="ECO:0000313" key="4">
    <source>
        <dbReference type="Proteomes" id="UP001211065"/>
    </source>
</evidence>
<feature type="coiled-coil region" evidence="1">
    <location>
        <begin position="405"/>
        <end position="472"/>
    </location>
</feature>